<name>A0A6J1RK78_9HYME</name>
<gene>
    <name evidence="3" type="primary">LOC112468205</name>
</gene>
<protein>
    <submittedName>
        <fullName evidence="3">Uncharacterized protein LOC112468205</fullName>
    </submittedName>
</protein>
<proteinExistence type="predicted"/>
<reference evidence="3" key="1">
    <citation type="submission" date="2025-08" db="UniProtKB">
        <authorList>
            <consortium name="RefSeq"/>
        </authorList>
    </citation>
    <scope>IDENTIFICATION</scope>
    <source>
        <tissue evidence="3">Whole body</tissue>
    </source>
</reference>
<dbReference type="OrthoDB" id="6929715at2759"/>
<dbReference type="Proteomes" id="UP000504618">
    <property type="component" value="Unplaced"/>
</dbReference>
<keyword evidence="2" id="KW-1185">Reference proteome</keyword>
<organism evidence="2 3">
    <name type="scientific">Temnothorax curvispinosus</name>
    <dbReference type="NCBI Taxonomy" id="300111"/>
    <lineage>
        <taxon>Eukaryota</taxon>
        <taxon>Metazoa</taxon>
        <taxon>Ecdysozoa</taxon>
        <taxon>Arthropoda</taxon>
        <taxon>Hexapoda</taxon>
        <taxon>Insecta</taxon>
        <taxon>Pterygota</taxon>
        <taxon>Neoptera</taxon>
        <taxon>Endopterygota</taxon>
        <taxon>Hymenoptera</taxon>
        <taxon>Apocrita</taxon>
        <taxon>Aculeata</taxon>
        <taxon>Formicoidea</taxon>
        <taxon>Formicidae</taxon>
        <taxon>Myrmicinae</taxon>
        <taxon>Temnothorax</taxon>
    </lineage>
</organism>
<feature type="compositionally biased region" description="Low complexity" evidence="1">
    <location>
        <begin position="88"/>
        <end position="99"/>
    </location>
</feature>
<evidence type="ECO:0000313" key="2">
    <source>
        <dbReference type="Proteomes" id="UP000504618"/>
    </source>
</evidence>
<dbReference type="RefSeq" id="XP_024893101.1">
    <property type="nucleotide sequence ID" value="XM_025037333.1"/>
</dbReference>
<feature type="compositionally biased region" description="Polar residues" evidence="1">
    <location>
        <begin position="78"/>
        <end position="87"/>
    </location>
</feature>
<evidence type="ECO:0000256" key="1">
    <source>
        <dbReference type="SAM" id="MobiDB-lite"/>
    </source>
</evidence>
<sequence>MTIKKCLTVLEYRRSKPVLRKSQTTYDNVELSAKNSLNEGYHAQCYKLFTAIKVPYNFPNLEQQESAAECDNAPEVSGESSESYVPVTSTTTQGAGTSTDEAGVSSNFERDFDFLCIYYN</sequence>
<feature type="region of interest" description="Disordered" evidence="1">
    <location>
        <begin position="65"/>
        <end position="102"/>
    </location>
</feature>
<dbReference type="AlphaFoldDB" id="A0A6J1RK78"/>
<dbReference type="GeneID" id="112468205"/>
<accession>A0A6J1RK78</accession>
<evidence type="ECO:0000313" key="3">
    <source>
        <dbReference type="RefSeq" id="XP_024893101.1"/>
    </source>
</evidence>